<protein>
    <submittedName>
        <fullName evidence="11">Signal peptidase II</fullName>
    </submittedName>
</protein>
<dbReference type="Proteomes" id="UP000824017">
    <property type="component" value="Unassembled WGS sequence"/>
</dbReference>
<reference evidence="11" key="2">
    <citation type="submission" date="2021-04" db="EMBL/GenBank/DDBJ databases">
        <authorList>
            <person name="Gilroy R."/>
        </authorList>
    </citation>
    <scope>NUCLEOTIDE SEQUENCE</scope>
    <source>
        <strain evidence="11">ChiGjej1B1-13045</strain>
    </source>
</reference>
<keyword evidence="8 10" id="KW-0472">Membrane</keyword>
<keyword evidence="7 10" id="KW-1133">Transmembrane helix</keyword>
<keyword evidence="6" id="KW-0378">Hydrolase</keyword>
<comment type="caution">
    <text evidence="11">The sequence shown here is derived from an EMBL/GenBank/DDBJ whole genome shotgun (WGS) entry which is preliminary data.</text>
</comment>
<evidence type="ECO:0000256" key="9">
    <source>
        <dbReference type="RuleBase" id="RU004181"/>
    </source>
</evidence>
<organism evidence="11 12">
    <name type="scientific">Candidatus Mediterraneibacter stercorigallinarum</name>
    <dbReference type="NCBI Taxonomy" id="2838686"/>
    <lineage>
        <taxon>Bacteria</taxon>
        <taxon>Bacillati</taxon>
        <taxon>Bacillota</taxon>
        <taxon>Clostridia</taxon>
        <taxon>Lachnospirales</taxon>
        <taxon>Lachnospiraceae</taxon>
        <taxon>Mediterraneibacter</taxon>
    </lineage>
</organism>
<gene>
    <name evidence="11" type="ORF">H9817_04595</name>
</gene>
<keyword evidence="3" id="KW-0645">Protease</keyword>
<dbReference type="PANTHER" id="PTHR33695:SF1">
    <property type="entry name" value="LIPOPROTEIN SIGNAL PEPTIDASE"/>
    <property type="match status" value="1"/>
</dbReference>
<evidence type="ECO:0000256" key="6">
    <source>
        <dbReference type="ARBA" id="ARBA00022801"/>
    </source>
</evidence>
<feature type="transmembrane region" description="Helical" evidence="10">
    <location>
        <begin position="61"/>
        <end position="82"/>
    </location>
</feature>
<evidence type="ECO:0000256" key="3">
    <source>
        <dbReference type="ARBA" id="ARBA00022670"/>
    </source>
</evidence>
<dbReference type="GO" id="GO:0006508">
    <property type="term" value="P:proteolysis"/>
    <property type="evidence" value="ECO:0007669"/>
    <property type="project" value="UniProtKB-KW"/>
</dbReference>
<evidence type="ECO:0000256" key="4">
    <source>
        <dbReference type="ARBA" id="ARBA00022692"/>
    </source>
</evidence>
<keyword evidence="5" id="KW-0064">Aspartyl protease</keyword>
<evidence type="ECO:0000256" key="10">
    <source>
        <dbReference type="SAM" id="Phobius"/>
    </source>
</evidence>
<evidence type="ECO:0000256" key="7">
    <source>
        <dbReference type="ARBA" id="ARBA00022989"/>
    </source>
</evidence>
<comment type="similarity">
    <text evidence="1 9">Belongs to the peptidase A8 family.</text>
</comment>
<keyword evidence="4 10" id="KW-0812">Transmembrane</keyword>
<evidence type="ECO:0000256" key="2">
    <source>
        <dbReference type="ARBA" id="ARBA00022475"/>
    </source>
</evidence>
<keyword evidence="2" id="KW-1003">Cell membrane</keyword>
<sequence length="160" mass="17755">MKKRWFLCGTGILFAADQILKSYTEQNMDKGEEKPLTEHVVLRRVSNPGMCLNLLADKPGIVKWLSLAAAGTVSFLYALALFRKKGFWKKKALSLMTAGAWSNTFDRFTRGHVADYIGFKCKSKKLSSITYNLADFFIAAGAAFLSVISLADTKEKSGKD</sequence>
<feature type="transmembrane region" description="Helical" evidence="10">
    <location>
        <begin position="129"/>
        <end position="151"/>
    </location>
</feature>
<dbReference type="GO" id="GO:0004190">
    <property type="term" value="F:aspartic-type endopeptidase activity"/>
    <property type="evidence" value="ECO:0007669"/>
    <property type="project" value="UniProtKB-KW"/>
</dbReference>
<reference evidence="11" key="1">
    <citation type="journal article" date="2021" name="PeerJ">
        <title>Extensive microbial diversity within the chicken gut microbiome revealed by metagenomics and culture.</title>
        <authorList>
            <person name="Gilroy R."/>
            <person name="Ravi A."/>
            <person name="Getino M."/>
            <person name="Pursley I."/>
            <person name="Horton D.L."/>
            <person name="Alikhan N.F."/>
            <person name="Baker D."/>
            <person name="Gharbi K."/>
            <person name="Hall N."/>
            <person name="Watson M."/>
            <person name="Adriaenssens E.M."/>
            <person name="Foster-Nyarko E."/>
            <person name="Jarju S."/>
            <person name="Secka A."/>
            <person name="Antonio M."/>
            <person name="Oren A."/>
            <person name="Chaudhuri R.R."/>
            <person name="La Ragione R."/>
            <person name="Hildebrand F."/>
            <person name="Pallen M.J."/>
        </authorList>
    </citation>
    <scope>NUCLEOTIDE SEQUENCE</scope>
    <source>
        <strain evidence="11">ChiGjej1B1-13045</strain>
    </source>
</reference>
<evidence type="ECO:0000313" key="12">
    <source>
        <dbReference type="Proteomes" id="UP000824017"/>
    </source>
</evidence>
<evidence type="ECO:0000256" key="5">
    <source>
        <dbReference type="ARBA" id="ARBA00022750"/>
    </source>
</evidence>
<evidence type="ECO:0000256" key="1">
    <source>
        <dbReference type="ARBA" id="ARBA00006139"/>
    </source>
</evidence>
<dbReference type="GO" id="GO:0016020">
    <property type="term" value="C:membrane"/>
    <property type="evidence" value="ECO:0007669"/>
    <property type="project" value="InterPro"/>
</dbReference>
<accession>A0A9D2IJB2</accession>
<dbReference type="InterPro" id="IPR001872">
    <property type="entry name" value="Peptidase_A8"/>
</dbReference>
<dbReference type="PANTHER" id="PTHR33695">
    <property type="entry name" value="LIPOPROTEIN SIGNAL PEPTIDASE"/>
    <property type="match status" value="1"/>
</dbReference>
<dbReference type="Pfam" id="PF01252">
    <property type="entry name" value="Peptidase_A8"/>
    <property type="match status" value="1"/>
</dbReference>
<dbReference type="AlphaFoldDB" id="A0A9D2IJB2"/>
<dbReference type="EMBL" id="DXCD01000121">
    <property type="protein sequence ID" value="HIZ13183.1"/>
    <property type="molecule type" value="Genomic_DNA"/>
</dbReference>
<evidence type="ECO:0000313" key="11">
    <source>
        <dbReference type="EMBL" id="HIZ13183.1"/>
    </source>
</evidence>
<proteinExistence type="inferred from homology"/>
<dbReference type="PRINTS" id="PR00781">
    <property type="entry name" value="LIPOSIGPTASE"/>
</dbReference>
<evidence type="ECO:0000256" key="8">
    <source>
        <dbReference type="ARBA" id="ARBA00023136"/>
    </source>
</evidence>
<name>A0A9D2IJB2_9FIRM</name>